<dbReference type="InterPro" id="IPR001133">
    <property type="entry name" value="NADH_UbQ_OxRdtase_chain4L/K"/>
</dbReference>
<evidence type="ECO:0000313" key="18">
    <source>
        <dbReference type="EMBL" id="AAT08640.1"/>
    </source>
</evidence>
<sequence>MSAHLTLLSTAFALSIAGMAFHRLHLISILLCIESVMLTLFIAIALTAINTTSPLATTAPLMLLTLSACEASTGLALLVATTRTHSTDHVNSMNILQC</sequence>
<evidence type="ECO:0000256" key="12">
    <source>
        <dbReference type="ARBA" id="ARBA00023075"/>
    </source>
</evidence>
<comment type="similarity">
    <text evidence="2 17">Belongs to the complex I subunit 4L family.</text>
</comment>
<keyword evidence="8 17" id="KW-1278">Translocase</keyword>
<dbReference type="EMBL" id="AY605484">
    <property type="protein sequence ID" value="AAT08640.1"/>
    <property type="molecule type" value="Genomic_DNA"/>
</dbReference>
<dbReference type="GO" id="GO:0008137">
    <property type="term" value="F:NADH dehydrogenase (ubiquinone) activity"/>
    <property type="evidence" value="ECO:0007669"/>
    <property type="project" value="UniProtKB-EC"/>
</dbReference>
<keyword evidence="9 17" id="KW-0249">Electron transport</keyword>
<dbReference type="GO" id="GO:0030964">
    <property type="term" value="C:NADH dehydrogenase complex"/>
    <property type="evidence" value="ECO:0007669"/>
    <property type="project" value="TreeGrafter"/>
</dbReference>
<keyword evidence="12 17" id="KW-0830">Ubiquinone</keyword>
<dbReference type="EC" id="7.1.1.2" evidence="3 17"/>
<dbReference type="AlphaFoldDB" id="Q66SC8"/>
<keyword evidence="10 17" id="KW-1133">Transmembrane helix</keyword>
<evidence type="ECO:0000256" key="17">
    <source>
        <dbReference type="RuleBase" id="RU004419"/>
    </source>
</evidence>
<reference evidence="18" key="1">
    <citation type="journal article" date="2004" name="Mol. Phylogenet. Evol.">
        <title>Phylogenetic relationships among amphisbaenian reptiles based on complete mitochondrial genomic sequences.</title>
        <authorList>
            <person name="Macey J.R."/>
            <person name="Papenfuss T.J."/>
            <person name="Kuehl J.V."/>
            <person name="Fourcade H.M."/>
            <person name="Boore J.L."/>
        </authorList>
    </citation>
    <scope>NUCLEOTIDE SEQUENCE</scope>
</reference>
<evidence type="ECO:0000256" key="6">
    <source>
        <dbReference type="ARBA" id="ARBA00022660"/>
    </source>
</evidence>
<protein>
    <recommendedName>
        <fullName evidence="4 17">NADH-ubiquinone oxidoreductase chain 4L</fullName>
        <ecNumber evidence="3 17">7.1.1.2</ecNumber>
    </recommendedName>
</protein>
<dbReference type="GO" id="GO:0042773">
    <property type="term" value="P:ATP synthesis coupled electron transport"/>
    <property type="evidence" value="ECO:0007669"/>
    <property type="project" value="UniProtKB-UniRule"/>
</dbReference>
<evidence type="ECO:0000256" key="2">
    <source>
        <dbReference type="ARBA" id="ARBA00010519"/>
    </source>
</evidence>
<evidence type="ECO:0000256" key="7">
    <source>
        <dbReference type="ARBA" id="ARBA00022692"/>
    </source>
</evidence>
<keyword evidence="11 17" id="KW-0520">NAD</keyword>
<keyword evidence="13 17" id="KW-0496">Mitochondrion</keyword>
<evidence type="ECO:0000256" key="13">
    <source>
        <dbReference type="ARBA" id="ARBA00023128"/>
    </source>
</evidence>
<keyword evidence="6 17" id="KW-0679">Respiratory chain</keyword>
<accession>Q66SC8</accession>
<dbReference type="PANTHER" id="PTHR11434">
    <property type="entry name" value="NADH-UBIQUINONE OXIDOREDUCTASE SUBUNIT ND4L"/>
    <property type="match status" value="1"/>
</dbReference>
<comment type="catalytic activity">
    <reaction evidence="16">
        <text>a ubiquinone + NADH + 5 H(+)(in) = a ubiquinol + NAD(+) + 4 H(+)(out)</text>
        <dbReference type="Rhea" id="RHEA:29091"/>
        <dbReference type="Rhea" id="RHEA-COMP:9565"/>
        <dbReference type="Rhea" id="RHEA-COMP:9566"/>
        <dbReference type="ChEBI" id="CHEBI:15378"/>
        <dbReference type="ChEBI" id="CHEBI:16389"/>
        <dbReference type="ChEBI" id="CHEBI:17976"/>
        <dbReference type="ChEBI" id="CHEBI:57540"/>
        <dbReference type="ChEBI" id="CHEBI:57945"/>
        <dbReference type="EC" id="7.1.1.2"/>
    </reaction>
    <physiologicalReaction direction="left-to-right" evidence="16">
        <dbReference type="Rhea" id="RHEA:29092"/>
    </physiologicalReaction>
</comment>
<comment type="function">
    <text evidence="15">Core subunit of the mitochondrial membrane respiratory chain NADH dehydrogenase (Complex I) which catalyzes electron transfer from NADH through the respiratory chain, using ubiquinone as an electron acceptor. Part of the enzyme membrane arm which is embedded in the lipid bilayer and involved in proton translocation.</text>
</comment>
<geneLocation type="mitochondrion" evidence="18"/>
<keyword evidence="17" id="KW-0999">Mitochondrion inner membrane</keyword>
<dbReference type="InterPro" id="IPR039428">
    <property type="entry name" value="NUOK/Mnh_C1-like"/>
</dbReference>
<organism evidence="18">
    <name type="scientific">Bipes canaliculatus</name>
    <name type="common">Four-toed worm lizard</name>
    <dbReference type="NCBI Taxonomy" id="273521"/>
    <lineage>
        <taxon>Eukaryota</taxon>
        <taxon>Metazoa</taxon>
        <taxon>Chordata</taxon>
        <taxon>Craniata</taxon>
        <taxon>Vertebrata</taxon>
        <taxon>Euteleostomi</taxon>
        <taxon>Lepidosauria</taxon>
        <taxon>Squamata</taxon>
        <taxon>Bifurcata</taxon>
        <taxon>Unidentata</taxon>
        <taxon>Episquamata</taxon>
        <taxon>Laterata</taxon>
        <taxon>Lacertibaenia</taxon>
        <taxon>Amphisbaenia</taxon>
        <taxon>Bipedidae</taxon>
        <taxon>Bipes</taxon>
    </lineage>
</organism>
<evidence type="ECO:0000256" key="1">
    <source>
        <dbReference type="ARBA" id="ARBA00004225"/>
    </source>
</evidence>
<proteinExistence type="inferred from homology"/>
<feature type="transmembrane region" description="Helical" evidence="17">
    <location>
        <begin position="61"/>
        <end position="80"/>
    </location>
</feature>
<evidence type="ECO:0000256" key="8">
    <source>
        <dbReference type="ARBA" id="ARBA00022967"/>
    </source>
</evidence>
<evidence type="ECO:0000256" key="9">
    <source>
        <dbReference type="ARBA" id="ARBA00022982"/>
    </source>
</evidence>
<dbReference type="Gene3D" id="1.10.287.3510">
    <property type="match status" value="1"/>
</dbReference>
<gene>
    <name evidence="18" type="primary">nad4L</name>
</gene>
<evidence type="ECO:0000256" key="14">
    <source>
        <dbReference type="ARBA" id="ARBA00023136"/>
    </source>
</evidence>
<evidence type="ECO:0000256" key="5">
    <source>
        <dbReference type="ARBA" id="ARBA00022448"/>
    </source>
</evidence>
<name>Q66SC8_BIPCA</name>
<dbReference type="GO" id="GO:0016651">
    <property type="term" value="F:oxidoreductase activity, acting on NAD(P)H"/>
    <property type="evidence" value="ECO:0007669"/>
    <property type="project" value="InterPro"/>
</dbReference>
<keyword evidence="14 17" id="KW-0472">Membrane</keyword>
<keyword evidence="7 17" id="KW-0812">Transmembrane</keyword>
<dbReference type="PANTHER" id="PTHR11434:SF0">
    <property type="entry name" value="NADH-UBIQUINONE OXIDOREDUCTASE CHAIN 4L"/>
    <property type="match status" value="1"/>
</dbReference>
<evidence type="ECO:0000256" key="16">
    <source>
        <dbReference type="ARBA" id="ARBA00048769"/>
    </source>
</evidence>
<keyword evidence="5 17" id="KW-0813">Transport</keyword>
<feature type="transmembrane region" description="Helical" evidence="17">
    <location>
        <begin position="27"/>
        <end position="49"/>
    </location>
</feature>
<evidence type="ECO:0000256" key="4">
    <source>
        <dbReference type="ARBA" id="ARBA00016612"/>
    </source>
</evidence>
<evidence type="ECO:0000256" key="15">
    <source>
        <dbReference type="ARBA" id="ARBA00043911"/>
    </source>
</evidence>
<dbReference type="GO" id="GO:0005743">
    <property type="term" value="C:mitochondrial inner membrane"/>
    <property type="evidence" value="ECO:0007669"/>
    <property type="project" value="UniProtKB-SubCell"/>
</dbReference>
<evidence type="ECO:0000256" key="10">
    <source>
        <dbReference type="ARBA" id="ARBA00022989"/>
    </source>
</evidence>
<evidence type="ECO:0000256" key="11">
    <source>
        <dbReference type="ARBA" id="ARBA00023027"/>
    </source>
</evidence>
<evidence type="ECO:0000256" key="3">
    <source>
        <dbReference type="ARBA" id="ARBA00012944"/>
    </source>
</evidence>
<dbReference type="Pfam" id="PF00420">
    <property type="entry name" value="Oxidored_q2"/>
    <property type="match status" value="1"/>
</dbReference>
<comment type="subcellular location">
    <subcellularLocation>
        <location evidence="17">Mitochondrion inner membrane</location>
        <topology evidence="17">Multi-pass membrane protein</topology>
    </subcellularLocation>
    <subcellularLocation>
        <location evidence="1">Mitochondrion membrane</location>
        <topology evidence="1">Multi-pass membrane protein</topology>
    </subcellularLocation>
</comment>